<evidence type="ECO:0000256" key="4">
    <source>
        <dbReference type="ARBA" id="ARBA00022692"/>
    </source>
</evidence>
<feature type="transmembrane region" description="Helical" evidence="7">
    <location>
        <begin position="6"/>
        <end position="24"/>
    </location>
</feature>
<evidence type="ECO:0000256" key="1">
    <source>
        <dbReference type="ARBA" id="ARBA00004651"/>
    </source>
</evidence>
<sequence length="80" mass="8360">MGILSWIVLGLIAGWIARVLMPVTGGIIKTMVLGVVGAVVGGYLSTMLGFGSVTGFNLVSVIIAVLGAILVIFIYRLIQR</sequence>
<dbReference type="Pfam" id="PF04226">
    <property type="entry name" value="Transgly_assoc"/>
    <property type="match status" value="1"/>
</dbReference>
<dbReference type="GO" id="GO:0005886">
    <property type="term" value="C:plasma membrane"/>
    <property type="evidence" value="ECO:0007669"/>
    <property type="project" value="UniProtKB-SubCell"/>
</dbReference>
<evidence type="ECO:0000256" key="7">
    <source>
        <dbReference type="SAM" id="Phobius"/>
    </source>
</evidence>
<evidence type="ECO:0000313" key="8">
    <source>
        <dbReference type="EMBL" id="RKS85149.1"/>
    </source>
</evidence>
<protein>
    <submittedName>
        <fullName evidence="8">Putative membrane protein YeaQ/YmgE (Transglycosylase-associated protein family)</fullName>
    </submittedName>
</protein>
<name>A0A495RCR2_9GAMM</name>
<reference evidence="8 9" key="1">
    <citation type="submission" date="2018-10" db="EMBL/GenBank/DDBJ databases">
        <title>Genomic Encyclopedia of Type Strains, Phase IV (KMG-IV): sequencing the most valuable type-strain genomes for metagenomic binning, comparative biology and taxonomic classification.</title>
        <authorList>
            <person name="Goeker M."/>
        </authorList>
    </citation>
    <scope>NUCLEOTIDE SEQUENCE [LARGE SCALE GENOMIC DNA]</scope>
    <source>
        <strain evidence="8 9">DSM 22228</strain>
    </source>
</reference>
<evidence type="ECO:0000256" key="3">
    <source>
        <dbReference type="ARBA" id="ARBA00022475"/>
    </source>
</evidence>
<organism evidence="8 9">
    <name type="scientific">Orbus hercynius</name>
    <dbReference type="NCBI Taxonomy" id="593135"/>
    <lineage>
        <taxon>Bacteria</taxon>
        <taxon>Pseudomonadati</taxon>
        <taxon>Pseudomonadota</taxon>
        <taxon>Gammaproteobacteria</taxon>
        <taxon>Orbales</taxon>
        <taxon>Orbaceae</taxon>
        <taxon>Orbus</taxon>
    </lineage>
</organism>
<gene>
    <name evidence="8" type="ORF">DES39_1658</name>
</gene>
<dbReference type="AlphaFoldDB" id="A0A495RCR2"/>
<dbReference type="RefSeq" id="WP_121145305.1">
    <property type="nucleotide sequence ID" value="NZ_RBWY01000003.1"/>
</dbReference>
<dbReference type="PANTHER" id="PTHR33884">
    <property type="entry name" value="UPF0410 PROTEIN YMGE"/>
    <property type="match status" value="1"/>
</dbReference>
<feature type="transmembrane region" description="Helical" evidence="7">
    <location>
        <begin position="56"/>
        <end position="78"/>
    </location>
</feature>
<keyword evidence="6 7" id="KW-0472">Membrane</keyword>
<dbReference type="Proteomes" id="UP000278542">
    <property type="component" value="Unassembled WGS sequence"/>
</dbReference>
<keyword evidence="4 7" id="KW-0812">Transmembrane</keyword>
<dbReference type="InterPro" id="IPR007341">
    <property type="entry name" value="Transgly_assoc"/>
</dbReference>
<keyword evidence="9" id="KW-1185">Reference proteome</keyword>
<comment type="caution">
    <text evidence="8">The sequence shown here is derived from an EMBL/GenBank/DDBJ whole genome shotgun (WGS) entry which is preliminary data.</text>
</comment>
<keyword evidence="5 7" id="KW-1133">Transmembrane helix</keyword>
<evidence type="ECO:0000256" key="6">
    <source>
        <dbReference type="ARBA" id="ARBA00023136"/>
    </source>
</evidence>
<keyword evidence="3" id="KW-1003">Cell membrane</keyword>
<dbReference type="PANTHER" id="PTHR33884:SF3">
    <property type="entry name" value="UPF0410 PROTEIN YMGE"/>
    <property type="match status" value="1"/>
</dbReference>
<dbReference type="EMBL" id="RBWY01000003">
    <property type="protein sequence ID" value="RKS85149.1"/>
    <property type="molecule type" value="Genomic_DNA"/>
</dbReference>
<evidence type="ECO:0000256" key="5">
    <source>
        <dbReference type="ARBA" id="ARBA00022989"/>
    </source>
</evidence>
<comment type="subcellular location">
    <subcellularLocation>
        <location evidence="1">Cell membrane</location>
        <topology evidence="1">Multi-pass membrane protein</topology>
    </subcellularLocation>
</comment>
<feature type="transmembrane region" description="Helical" evidence="7">
    <location>
        <begin position="31"/>
        <end position="50"/>
    </location>
</feature>
<evidence type="ECO:0000256" key="2">
    <source>
        <dbReference type="ARBA" id="ARBA00011006"/>
    </source>
</evidence>
<comment type="similarity">
    <text evidence="2">Belongs to the UPF0410 family.</text>
</comment>
<evidence type="ECO:0000313" key="9">
    <source>
        <dbReference type="Proteomes" id="UP000278542"/>
    </source>
</evidence>
<accession>A0A495RCR2</accession>
<dbReference type="OrthoDB" id="9811343at2"/>
<proteinExistence type="inferred from homology"/>